<feature type="transmembrane region" description="Helical" evidence="4">
    <location>
        <begin position="85"/>
        <end position="108"/>
    </location>
</feature>
<feature type="transmembrane region" description="Helical" evidence="4">
    <location>
        <begin position="352"/>
        <end position="376"/>
    </location>
</feature>
<dbReference type="InterPro" id="IPR036259">
    <property type="entry name" value="MFS_trans_sf"/>
</dbReference>
<dbReference type="EMBL" id="CP030750">
    <property type="protein sequence ID" value="AXA25328.1"/>
    <property type="molecule type" value="Genomic_DNA"/>
</dbReference>
<feature type="transmembrane region" description="Helical" evidence="4">
    <location>
        <begin position="184"/>
        <end position="202"/>
    </location>
</feature>
<dbReference type="GO" id="GO:0022857">
    <property type="term" value="F:transmembrane transporter activity"/>
    <property type="evidence" value="ECO:0007669"/>
    <property type="project" value="InterPro"/>
</dbReference>
<dbReference type="RefSeq" id="WP_112898438.1">
    <property type="nucleotide sequence ID" value="NZ_CP030750.1"/>
</dbReference>
<dbReference type="Proteomes" id="UP000251617">
    <property type="component" value="Chromosome"/>
</dbReference>
<evidence type="ECO:0000256" key="1">
    <source>
        <dbReference type="ARBA" id="ARBA00022692"/>
    </source>
</evidence>
<evidence type="ECO:0000313" key="6">
    <source>
        <dbReference type="EMBL" id="AXA25328.1"/>
    </source>
</evidence>
<feature type="transmembrane region" description="Helical" evidence="4">
    <location>
        <begin position="23"/>
        <end position="45"/>
    </location>
</feature>
<feature type="transmembrane region" description="Helical" evidence="4">
    <location>
        <begin position="382"/>
        <end position="400"/>
    </location>
</feature>
<evidence type="ECO:0000256" key="2">
    <source>
        <dbReference type="ARBA" id="ARBA00022989"/>
    </source>
</evidence>
<feature type="transmembrane region" description="Helical" evidence="4">
    <location>
        <begin position="229"/>
        <end position="251"/>
    </location>
</feature>
<sequence>MTTAKDTASPTLPQAPALDLRPLLLVNMACTMSMMAFVALIGPIARLLGMATWQAGAAVTVAGVVWVILARPWGRAADRLGRRRILLMGSAGFTVAYWLLCLFIDGALRWLPGATLAFLGLMLTRGLIGAFYAALPVGGNALIADHVEPERRARAMALLGAANAVGLVLGPALAALLACHSLSAPFFIMSLLPASAFLVLLFKLKPQPLPHNHAPSPVRLGDPRLRRPLIVAFSAMLSVTVSQITVGFFALDRLQLNSADAAQAAGIALTAVGVALIGSQILLRQLEWPPLKMIRVGASISALGFAAGALATTAPALWACFFVAAAGMGFVFPAFSALAANAMQASEQGATAGSISAAQGMGAVIGPLAGTLVYAVDPRLPFVAVAVLLLLVGLWPAPAVQRT</sequence>
<feature type="transmembrane region" description="Helical" evidence="4">
    <location>
        <begin position="294"/>
        <end position="310"/>
    </location>
</feature>
<keyword evidence="3 4" id="KW-0472">Membrane</keyword>
<dbReference type="PANTHER" id="PTHR23546:SF1">
    <property type="entry name" value="MEMBRANE PROTEIN"/>
    <property type="match status" value="1"/>
</dbReference>
<dbReference type="Gene3D" id="1.20.1250.20">
    <property type="entry name" value="MFS general substrate transporter like domains"/>
    <property type="match status" value="1"/>
</dbReference>
<dbReference type="PANTHER" id="PTHR23546">
    <property type="entry name" value="TRANSPORT PROTEIN"/>
    <property type="match status" value="1"/>
</dbReference>
<dbReference type="InterPro" id="IPR020846">
    <property type="entry name" value="MFS_dom"/>
</dbReference>
<dbReference type="SUPFAM" id="SSF103473">
    <property type="entry name" value="MFS general substrate transporter"/>
    <property type="match status" value="1"/>
</dbReference>
<feature type="transmembrane region" description="Helical" evidence="4">
    <location>
        <begin position="316"/>
        <end position="340"/>
    </location>
</feature>
<evidence type="ECO:0000256" key="3">
    <source>
        <dbReference type="ARBA" id="ARBA00023136"/>
    </source>
</evidence>
<feature type="transmembrane region" description="Helical" evidence="4">
    <location>
        <begin position="156"/>
        <end position="178"/>
    </location>
</feature>
<gene>
    <name evidence="6" type="ORF">C1S65_14800</name>
</gene>
<feature type="domain" description="Major facilitator superfamily (MFS) profile" evidence="5">
    <location>
        <begin position="19"/>
        <end position="403"/>
    </location>
</feature>
<evidence type="ECO:0000256" key="4">
    <source>
        <dbReference type="SAM" id="Phobius"/>
    </source>
</evidence>
<dbReference type="Pfam" id="PF07690">
    <property type="entry name" value="MFS_1"/>
    <property type="match status" value="1"/>
</dbReference>
<evidence type="ECO:0000313" key="7">
    <source>
        <dbReference type="Proteomes" id="UP000251617"/>
    </source>
</evidence>
<feature type="transmembrane region" description="Helical" evidence="4">
    <location>
        <begin position="114"/>
        <end position="135"/>
    </location>
</feature>
<protein>
    <submittedName>
        <fullName evidence="6">MFS transporter</fullName>
    </submittedName>
</protein>
<organism evidence="6 7">
    <name type="scientific">Pseudomonas putida</name>
    <name type="common">Arthrobacter siderocapsulatus</name>
    <dbReference type="NCBI Taxonomy" id="303"/>
    <lineage>
        <taxon>Bacteria</taxon>
        <taxon>Pseudomonadati</taxon>
        <taxon>Pseudomonadota</taxon>
        <taxon>Gammaproteobacteria</taxon>
        <taxon>Pseudomonadales</taxon>
        <taxon>Pseudomonadaceae</taxon>
        <taxon>Pseudomonas</taxon>
    </lineage>
</organism>
<dbReference type="InterPro" id="IPR011701">
    <property type="entry name" value="MFS"/>
</dbReference>
<accession>A0AAD0PF86</accession>
<dbReference type="AlphaFoldDB" id="A0AAD0PF86"/>
<feature type="transmembrane region" description="Helical" evidence="4">
    <location>
        <begin position="51"/>
        <end position="73"/>
    </location>
</feature>
<name>A0AAD0PF86_PSEPU</name>
<keyword evidence="2 4" id="KW-1133">Transmembrane helix</keyword>
<reference evidence="6 7" key="1">
    <citation type="submission" date="2018-06" db="EMBL/GenBank/DDBJ databases">
        <title>The genome of Pseudomonas putida NX-1, a lignin degrader.</title>
        <authorList>
            <person name="Xu Z."/>
        </authorList>
    </citation>
    <scope>NUCLEOTIDE SEQUENCE [LARGE SCALE GENOMIC DNA]</scope>
    <source>
        <strain evidence="6 7">NX-1</strain>
    </source>
</reference>
<dbReference type="PROSITE" id="PS50850">
    <property type="entry name" value="MFS"/>
    <property type="match status" value="1"/>
</dbReference>
<proteinExistence type="predicted"/>
<keyword evidence="1 4" id="KW-0812">Transmembrane</keyword>
<evidence type="ECO:0000259" key="5">
    <source>
        <dbReference type="PROSITE" id="PS50850"/>
    </source>
</evidence>
<feature type="transmembrane region" description="Helical" evidence="4">
    <location>
        <begin position="263"/>
        <end position="282"/>
    </location>
</feature>